<dbReference type="InterPro" id="IPR003356">
    <property type="entry name" value="DNA_methylase_A-5"/>
</dbReference>
<evidence type="ECO:0000256" key="7">
    <source>
        <dbReference type="ARBA" id="ARBA00047942"/>
    </source>
</evidence>
<accession>A0A380U7X2</accession>
<dbReference type="InterPro" id="IPR029063">
    <property type="entry name" value="SAM-dependent_MTases_sf"/>
</dbReference>
<evidence type="ECO:0000259" key="8">
    <source>
        <dbReference type="Pfam" id="PF02384"/>
    </source>
</evidence>
<name>A0A380U7X2_ACIJO</name>
<proteinExistence type="inferred from homology"/>
<dbReference type="Pfam" id="PF12161">
    <property type="entry name" value="HsdM_N"/>
    <property type="match status" value="1"/>
</dbReference>
<keyword evidence="3" id="KW-0489">Methyltransferase</keyword>
<evidence type="ECO:0000256" key="1">
    <source>
        <dbReference type="ARBA" id="ARBA00006594"/>
    </source>
</evidence>
<keyword evidence="6" id="KW-0680">Restriction system</keyword>
<evidence type="ECO:0000256" key="6">
    <source>
        <dbReference type="ARBA" id="ARBA00022747"/>
    </source>
</evidence>
<organism evidence="10 11">
    <name type="scientific">Acinetobacter johnsonii</name>
    <dbReference type="NCBI Taxonomy" id="40214"/>
    <lineage>
        <taxon>Bacteria</taxon>
        <taxon>Pseudomonadati</taxon>
        <taxon>Pseudomonadota</taxon>
        <taxon>Gammaproteobacteria</taxon>
        <taxon>Moraxellales</taxon>
        <taxon>Moraxellaceae</taxon>
        <taxon>Acinetobacter</taxon>
    </lineage>
</organism>
<dbReference type="Pfam" id="PF02384">
    <property type="entry name" value="N6_Mtase"/>
    <property type="match status" value="1"/>
</dbReference>
<dbReference type="GO" id="GO:0008170">
    <property type="term" value="F:N-methyltransferase activity"/>
    <property type="evidence" value="ECO:0007669"/>
    <property type="project" value="InterPro"/>
</dbReference>
<keyword evidence="4" id="KW-0808">Transferase</keyword>
<evidence type="ECO:0000256" key="5">
    <source>
        <dbReference type="ARBA" id="ARBA00022691"/>
    </source>
</evidence>
<sequence length="245" mass="27509">MTQVQLQQLQKQLWNIANTLRGTMGADEFRDYILGFIFFKYLSEKSVNFANELLDGEDLSFLELDENNPEHVPYIEEIKKNAIAEVGYALTPNQLFHTLAERGRQGEFILDDLTATLKSIEQSTLGTDSADDFANLFEDLDLNSTKLGNNASDRNALVAKVLSHLDDIDFDISNTEADVLGDAYEYLIGEFASGAGKKAGEFYTPQTVSTLLAKIVTQGKDRLRSVCFVAQRFHNYMILKVLIVF</sequence>
<comment type="similarity">
    <text evidence="1">Belongs to the N(4)/N(6)-methyltransferase family.</text>
</comment>
<dbReference type="GO" id="GO:0009307">
    <property type="term" value="P:DNA restriction-modification system"/>
    <property type="evidence" value="ECO:0007669"/>
    <property type="project" value="UniProtKB-KW"/>
</dbReference>
<dbReference type="PANTHER" id="PTHR42933:SF1">
    <property type="entry name" value="SITE-SPECIFIC DNA-METHYLTRANSFERASE (ADENINE-SPECIFIC)"/>
    <property type="match status" value="1"/>
</dbReference>
<evidence type="ECO:0000256" key="2">
    <source>
        <dbReference type="ARBA" id="ARBA00011900"/>
    </source>
</evidence>
<dbReference type="GO" id="GO:0032259">
    <property type="term" value="P:methylation"/>
    <property type="evidence" value="ECO:0007669"/>
    <property type="project" value="UniProtKB-KW"/>
</dbReference>
<keyword evidence="5" id="KW-0949">S-adenosyl-L-methionine</keyword>
<dbReference type="GO" id="GO:0003677">
    <property type="term" value="F:DNA binding"/>
    <property type="evidence" value="ECO:0007669"/>
    <property type="project" value="InterPro"/>
</dbReference>
<reference evidence="10 11" key="1">
    <citation type="submission" date="2018-06" db="EMBL/GenBank/DDBJ databases">
        <authorList>
            <consortium name="Pathogen Informatics"/>
            <person name="Doyle S."/>
        </authorList>
    </citation>
    <scope>NUCLEOTIDE SEQUENCE [LARGE SCALE GENOMIC DNA]</scope>
    <source>
        <strain evidence="10 11">NCTC10308</strain>
    </source>
</reference>
<dbReference type="Gene3D" id="1.20.1260.30">
    <property type="match status" value="1"/>
</dbReference>
<gene>
    <name evidence="10" type="primary">hsdM_6</name>
    <name evidence="10" type="ORF">NCTC10308_03029</name>
</gene>
<protein>
    <recommendedName>
        <fullName evidence="2">site-specific DNA-methyltransferase (adenine-specific)</fullName>
        <ecNumber evidence="2">2.1.1.72</ecNumber>
    </recommendedName>
</protein>
<evidence type="ECO:0000313" key="10">
    <source>
        <dbReference type="EMBL" id="SUT98903.1"/>
    </source>
</evidence>
<dbReference type="InterPro" id="IPR022749">
    <property type="entry name" value="D12N6_MeTrfase_N"/>
</dbReference>
<dbReference type="PANTHER" id="PTHR42933">
    <property type="entry name" value="SLR6095 PROTEIN"/>
    <property type="match status" value="1"/>
</dbReference>
<dbReference type="GO" id="GO:0009007">
    <property type="term" value="F:site-specific DNA-methyltransferase (adenine-specific) activity"/>
    <property type="evidence" value="ECO:0007669"/>
    <property type="project" value="UniProtKB-EC"/>
</dbReference>
<dbReference type="EC" id="2.1.1.72" evidence="2"/>
<dbReference type="EMBL" id="UFRV01000006">
    <property type="protein sequence ID" value="SUT98903.1"/>
    <property type="molecule type" value="Genomic_DNA"/>
</dbReference>
<dbReference type="InterPro" id="IPR051537">
    <property type="entry name" value="DNA_Adenine_Mtase"/>
</dbReference>
<dbReference type="AlphaFoldDB" id="A0A380U7X2"/>
<feature type="domain" description="N6 adenine-specific DNA methyltransferase N-terminal" evidence="9">
    <location>
        <begin position="9"/>
        <end position="165"/>
    </location>
</feature>
<evidence type="ECO:0000256" key="4">
    <source>
        <dbReference type="ARBA" id="ARBA00022679"/>
    </source>
</evidence>
<feature type="domain" description="DNA methylase adenine-specific" evidence="8">
    <location>
        <begin position="177"/>
        <end position="221"/>
    </location>
</feature>
<comment type="catalytic activity">
    <reaction evidence="7">
        <text>a 2'-deoxyadenosine in DNA + S-adenosyl-L-methionine = an N(6)-methyl-2'-deoxyadenosine in DNA + S-adenosyl-L-homocysteine + H(+)</text>
        <dbReference type="Rhea" id="RHEA:15197"/>
        <dbReference type="Rhea" id="RHEA-COMP:12418"/>
        <dbReference type="Rhea" id="RHEA-COMP:12419"/>
        <dbReference type="ChEBI" id="CHEBI:15378"/>
        <dbReference type="ChEBI" id="CHEBI:57856"/>
        <dbReference type="ChEBI" id="CHEBI:59789"/>
        <dbReference type="ChEBI" id="CHEBI:90615"/>
        <dbReference type="ChEBI" id="CHEBI:90616"/>
        <dbReference type="EC" id="2.1.1.72"/>
    </reaction>
</comment>
<dbReference type="Proteomes" id="UP000254227">
    <property type="component" value="Unassembled WGS sequence"/>
</dbReference>
<evidence type="ECO:0000256" key="3">
    <source>
        <dbReference type="ARBA" id="ARBA00022603"/>
    </source>
</evidence>
<evidence type="ECO:0000313" key="11">
    <source>
        <dbReference type="Proteomes" id="UP000254227"/>
    </source>
</evidence>
<evidence type="ECO:0000259" key="9">
    <source>
        <dbReference type="Pfam" id="PF12161"/>
    </source>
</evidence>
<dbReference type="SUPFAM" id="SSF53335">
    <property type="entry name" value="S-adenosyl-L-methionine-dependent methyltransferases"/>
    <property type="match status" value="1"/>
</dbReference>
<dbReference type="InterPro" id="IPR038333">
    <property type="entry name" value="T1MK-like_N_sf"/>
</dbReference>